<evidence type="ECO:0000313" key="1">
    <source>
        <dbReference type="EMBL" id="CAF1199281.1"/>
    </source>
</evidence>
<sequence>VGCGKWNVNVGHGSAFPCGTQGREGVFVGAGAELNAVFTLKGREGVFVGAGAELNAISLHHENVQARVGLDVSTGVGFSTTDVSATVVGVGFNAALFGGMLPFANIEPIFRGSETAARTRV</sequence>
<comment type="caution">
    <text evidence="1">The sequence shown here is derived from an EMBL/GenBank/DDBJ whole genome shotgun (WGS) entry which is preliminary data.</text>
</comment>
<accession>A0A814W942</accession>
<proteinExistence type="predicted"/>
<feature type="non-terminal residue" evidence="1">
    <location>
        <position position="121"/>
    </location>
</feature>
<dbReference type="Proteomes" id="UP000663829">
    <property type="component" value="Unassembled WGS sequence"/>
</dbReference>
<evidence type="ECO:0000313" key="2">
    <source>
        <dbReference type="EMBL" id="CAF3963925.1"/>
    </source>
</evidence>
<gene>
    <name evidence="1" type="ORF">GPM918_LOCUS23635</name>
    <name evidence="2" type="ORF">SRO942_LOCUS23634</name>
</gene>
<dbReference type="Proteomes" id="UP000681722">
    <property type="component" value="Unassembled WGS sequence"/>
</dbReference>
<dbReference type="EMBL" id="CAJOBC010008523">
    <property type="protein sequence ID" value="CAF3963925.1"/>
    <property type="molecule type" value="Genomic_DNA"/>
</dbReference>
<organism evidence="1 3">
    <name type="scientific">Didymodactylos carnosus</name>
    <dbReference type="NCBI Taxonomy" id="1234261"/>
    <lineage>
        <taxon>Eukaryota</taxon>
        <taxon>Metazoa</taxon>
        <taxon>Spiralia</taxon>
        <taxon>Gnathifera</taxon>
        <taxon>Rotifera</taxon>
        <taxon>Eurotatoria</taxon>
        <taxon>Bdelloidea</taxon>
        <taxon>Philodinida</taxon>
        <taxon>Philodinidae</taxon>
        <taxon>Didymodactylos</taxon>
    </lineage>
</organism>
<dbReference type="EMBL" id="CAJNOQ010008522">
    <property type="protein sequence ID" value="CAF1199281.1"/>
    <property type="molecule type" value="Genomic_DNA"/>
</dbReference>
<evidence type="ECO:0000313" key="3">
    <source>
        <dbReference type="Proteomes" id="UP000663829"/>
    </source>
</evidence>
<dbReference type="OrthoDB" id="10049714at2759"/>
<name>A0A814W942_9BILA</name>
<protein>
    <submittedName>
        <fullName evidence="1">Uncharacterized protein</fullName>
    </submittedName>
</protein>
<keyword evidence="3" id="KW-1185">Reference proteome</keyword>
<dbReference type="AlphaFoldDB" id="A0A814W942"/>
<reference evidence="1" key="1">
    <citation type="submission" date="2021-02" db="EMBL/GenBank/DDBJ databases">
        <authorList>
            <person name="Nowell W R."/>
        </authorList>
    </citation>
    <scope>NUCLEOTIDE SEQUENCE</scope>
</reference>